<dbReference type="InterPro" id="IPR030664">
    <property type="entry name" value="SdhA/FrdA/AprA"/>
</dbReference>
<dbReference type="GO" id="GO:0005886">
    <property type="term" value="C:plasma membrane"/>
    <property type="evidence" value="ECO:0007669"/>
    <property type="project" value="TreeGrafter"/>
</dbReference>
<dbReference type="InterPro" id="IPR037099">
    <property type="entry name" value="Fum_R/Succ_DH_flav-like_C_sf"/>
</dbReference>
<feature type="domain" description="FAD-dependent oxidoreductase 2 FAD-binding" evidence="4">
    <location>
        <begin position="15"/>
        <end position="220"/>
    </location>
</feature>
<dbReference type="KEGG" id="proo:MJB10_04725"/>
<name>A0AA96RNG4_9BACL</name>
<dbReference type="Gene3D" id="1.20.58.100">
    <property type="entry name" value="Fumarate reductase/succinate dehydrogenase flavoprotein-like, C-terminal domain"/>
    <property type="match status" value="1"/>
</dbReference>
<dbReference type="PIRSF" id="PIRSF000171">
    <property type="entry name" value="SDHA_APRA_LASPO"/>
    <property type="match status" value="1"/>
</dbReference>
<protein>
    <submittedName>
        <fullName evidence="6">FAD-binding protein</fullName>
    </submittedName>
</protein>
<dbReference type="RefSeq" id="WP_314802193.1">
    <property type="nucleotide sequence ID" value="NZ_CP130319.1"/>
</dbReference>
<evidence type="ECO:0000259" key="5">
    <source>
        <dbReference type="Pfam" id="PF02910"/>
    </source>
</evidence>
<evidence type="ECO:0000259" key="4">
    <source>
        <dbReference type="Pfam" id="PF00890"/>
    </source>
</evidence>
<dbReference type="PRINTS" id="PR00368">
    <property type="entry name" value="FADPNR"/>
</dbReference>
<accession>A0AA96RNG4</accession>
<dbReference type="GO" id="GO:0000104">
    <property type="term" value="F:succinate dehydrogenase activity"/>
    <property type="evidence" value="ECO:0007669"/>
    <property type="project" value="TreeGrafter"/>
</dbReference>
<proteinExistence type="predicted"/>
<gene>
    <name evidence="6" type="ORF">MJB10_04725</name>
</gene>
<dbReference type="Pfam" id="PF02910">
    <property type="entry name" value="Succ_DH_flav_C"/>
    <property type="match status" value="1"/>
</dbReference>
<dbReference type="InterPro" id="IPR003953">
    <property type="entry name" value="FAD-dep_OxRdtase_2_FAD-bd"/>
</dbReference>
<dbReference type="AlphaFoldDB" id="A0AA96RNG4"/>
<dbReference type="Pfam" id="PF00890">
    <property type="entry name" value="FAD_binding_2"/>
    <property type="match status" value="1"/>
</dbReference>
<dbReference type="SUPFAM" id="SSF46977">
    <property type="entry name" value="Succinate dehydrogenase/fumarate reductase flavoprotein C-terminal domain"/>
    <property type="match status" value="1"/>
</dbReference>
<dbReference type="SUPFAM" id="SSF51905">
    <property type="entry name" value="FAD/NAD(P)-binding domain"/>
    <property type="match status" value="1"/>
</dbReference>
<dbReference type="GO" id="GO:0009061">
    <property type="term" value="P:anaerobic respiration"/>
    <property type="evidence" value="ECO:0007669"/>
    <property type="project" value="TreeGrafter"/>
</dbReference>
<evidence type="ECO:0000256" key="2">
    <source>
        <dbReference type="ARBA" id="ARBA00023002"/>
    </source>
</evidence>
<feature type="active site" description="Proton acceptor" evidence="3">
    <location>
        <position position="261"/>
    </location>
</feature>
<dbReference type="PRINTS" id="PR00411">
    <property type="entry name" value="PNDRDTASEI"/>
</dbReference>
<dbReference type="Proteomes" id="UP001304650">
    <property type="component" value="Chromosome"/>
</dbReference>
<evidence type="ECO:0000256" key="1">
    <source>
        <dbReference type="ARBA" id="ARBA00022630"/>
    </source>
</evidence>
<keyword evidence="1" id="KW-0285">Flavoprotein</keyword>
<evidence type="ECO:0000313" key="7">
    <source>
        <dbReference type="Proteomes" id="UP001304650"/>
    </source>
</evidence>
<dbReference type="GO" id="GO:0009055">
    <property type="term" value="F:electron transfer activity"/>
    <property type="evidence" value="ECO:0007669"/>
    <property type="project" value="TreeGrafter"/>
</dbReference>
<dbReference type="PANTHER" id="PTHR11632">
    <property type="entry name" value="SUCCINATE DEHYDROGENASE 2 FLAVOPROTEIN SUBUNIT"/>
    <property type="match status" value="1"/>
</dbReference>
<dbReference type="InterPro" id="IPR036188">
    <property type="entry name" value="FAD/NAD-bd_sf"/>
</dbReference>
<evidence type="ECO:0000313" key="6">
    <source>
        <dbReference type="EMBL" id="WNR45442.1"/>
    </source>
</evidence>
<feature type="domain" description="Fumarate reductase/succinate dehydrogenase flavoprotein-like C-terminal" evidence="5">
    <location>
        <begin position="426"/>
        <end position="505"/>
    </location>
</feature>
<sequence>MAKVLEDNELQLAADVLVIGGGPAGTWAALTAATKGSKVILVDKGYCGTSGATAPSGTGVWYIKPEEKLREEARQSRYVLGGKLAEIPWMNRVLDRTYENMNKLGNLGYPFPKDEFGDPYKRGLQGPEYMKLMRKLVQKAGVQILDHSPVLQLLADEHGVGGATGVRTQSGHTWTVRAGAVVIATGGCAFLSKALGTNVLTGDGYLLAAEAGADFSGMEFSNAYAICPTFSSVTKTAYYKYASFYYEDGTVVEGAGSQRGRSIIARNLLQGRQVYASLDQAPDDIRPLLRVNQTNFFLPFDRLGIDPFKDKFPVTLRLEGTVRGTGGIRIVNEQCATIVPGLYAAGDAATRELICGGFTGGGSHNAAWAMSSGSFAGEGAAKFAQELGDKAADRQLKSVSTTTFTKAGSGQVVSKTGEAIQAVQEEVMPYDRNLFRTQEGLEDSINRLDGLWTDLRERTTTLDIAGVRHREAAAMTATARWMYNSASERTETRGMHKREDFPQIDTAQGYRLISGGLDQVWTKKAEVNKEAVTP</sequence>
<dbReference type="GO" id="GO:0050660">
    <property type="term" value="F:flavin adenine dinucleotide binding"/>
    <property type="evidence" value="ECO:0007669"/>
    <property type="project" value="TreeGrafter"/>
</dbReference>
<dbReference type="Gene3D" id="3.50.50.60">
    <property type="entry name" value="FAD/NAD(P)-binding domain"/>
    <property type="match status" value="1"/>
</dbReference>
<evidence type="ECO:0000256" key="3">
    <source>
        <dbReference type="PIRSR" id="PIRSR000171-1"/>
    </source>
</evidence>
<reference evidence="6" key="1">
    <citation type="submission" date="2022-02" db="EMBL/GenBank/DDBJ databases">
        <title>Paenibacillus sp. MBLB1832 Whole Genome Shotgun Sequencing.</title>
        <authorList>
            <person name="Hwang C.Y."/>
            <person name="Cho E.-S."/>
            <person name="Seo M.-J."/>
        </authorList>
    </citation>
    <scope>NUCLEOTIDE SEQUENCE</scope>
    <source>
        <strain evidence="6">MBLB1832</strain>
    </source>
</reference>
<keyword evidence="7" id="KW-1185">Reference proteome</keyword>
<organism evidence="6 7">
    <name type="scientific">Paenibacillus roseopurpureus</name>
    <dbReference type="NCBI Taxonomy" id="2918901"/>
    <lineage>
        <taxon>Bacteria</taxon>
        <taxon>Bacillati</taxon>
        <taxon>Bacillota</taxon>
        <taxon>Bacilli</taxon>
        <taxon>Bacillales</taxon>
        <taxon>Paenibacillaceae</taxon>
        <taxon>Paenibacillus</taxon>
    </lineage>
</organism>
<keyword evidence="2" id="KW-0560">Oxidoreductase</keyword>
<dbReference type="PANTHER" id="PTHR11632:SF73">
    <property type="entry name" value="BLR3196 PROTEIN"/>
    <property type="match status" value="1"/>
</dbReference>
<dbReference type="EMBL" id="CP130319">
    <property type="protein sequence ID" value="WNR45442.1"/>
    <property type="molecule type" value="Genomic_DNA"/>
</dbReference>
<dbReference type="InterPro" id="IPR015939">
    <property type="entry name" value="Fum_Rdtase/Succ_DH_flav-like_C"/>
</dbReference>